<gene>
    <name evidence="2" type="ordered locus">CA_C0968</name>
</gene>
<name>Q97KF1_CLOAB</name>
<keyword evidence="3" id="KW-1185">Reference proteome</keyword>
<protein>
    <submittedName>
        <fullName evidence="2">Uncharacterized protein</fullName>
    </submittedName>
</protein>
<dbReference type="GeneID" id="44997482"/>
<dbReference type="HOGENOM" id="CLU_2328709_0_0_9"/>
<accession>Q97KF1</accession>
<evidence type="ECO:0000256" key="1">
    <source>
        <dbReference type="SAM" id="Coils"/>
    </source>
</evidence>
<proteinExistence type="predicted"/>
<evidence type="ECO:0000313" key="3">
    <source>
        <dbReference type="Proteomes" id="UP000000814"/>
    </source>
</evidence>
<dbReference type="AlphaFoldDB" id="Q97KF1"/>
<dbReference type="RefSeq" id="WP_010964286.1">
    <property type="nucleotide sequence ID" value="NC_003030.1"/>
</dbReference>
<dbReference type="PIR" id="E97019">
    <property type="entry name" value="E97019"/>
</dbReference>
<dbReference type="Proteomes" id="UP000000814">
    <property type="component" value="Chromosome"/>
</dbReference>
<evidence type="ECO:0000313" key="2">
    <source>
        <dbReference type="EMBL" id="AAK78944.1"/>
    </source>
</evidence>
<dbReference type="EMBL" id="AE001437">
    <property type="protein sequence ID" value="AAK78944.1"/>
    <property type="molecule type" value="Genomic_DNA"/>
</dbReference>
<reference evidence="2 3" key="1">
    <citation type="journal article" date="2001" name="J. Bacteriol.">
        <title>Genome sequence and comparative analysis of the solvent-producing bacterium Clostridium acetobutylicum.</title>
        <authorList>
            <person name="Nolling J."/>
            <person name="Breton G."/>
            <person name="Omelchenko M.V."/>
            <person name="Makarova K.S."/>
            <person name="Zeng Q."/>
            <person name="Gibson R."/>
            <person name="Lee H.M."/>
            <person name="Dubois J."/>
            <person name="Qiu D."/>
            <person name="Hitti J."/>
            <person name="Wolf Y.I."/>
            <person name="Tatusov R.L."/>
            <person name="Sabathe F."/>
            <person name="Doucette-Stamm L."/>
            <person name="Soucaille P."/>
            <person name="Daly M.J."/>
            <person name="Bennett G.N."/>
            <person name="Koonin E.V."/>
            <person name="Smith D.R."/>
        </authorList>
    </citation>
    <scope>NUCLEOTIDE SEQUENCE [LARGE SCALE GENOMIC DNA]</scope>
    <source>
        <strain evidence="3">ATCC 824 / DSM 792 / JCM 1419 / LMG 5710 / VKM B-1787</strain>
    </source>
</reference>
<organism evidence="2 3">
    <name type="scientific">Clostridium acetobutylicum (strain ATCC 824 / DSM 792 / JCM 1419 / IAM 19013 / LMG 5710 / NBRC 13948 / NRRL B-527 / VKM B-1787 / 2291 / W)</name>
    <dbReference type="NCBI Taxonomy" id="272562"/>
    <lineage>
        <taxon>Bacteria</taxon>
        <taxon>Bacillati</taxon>
        <taxon>Bacillota</taxon>
        <taxon>Clostridia</taxon>
        <taxon>Eubacteriales</taxon>
        <taxon>Clostridiaceae</taxon>
        <taxon>Clostridium</taxon>
    </lineage>
</organism>
<dbReference type="STRING" id="272562.CA_C0968"/>
<sequence>MDNPIQKILKDTNTKANKVIKEIKFNSEKTTLINEMYSHLITEKQEKIIELEKKLKQLETFNIDYKKSLDKLVENNNSLKQKVYSIEFLLIENINSID</sequence>
<dbReference type="PATRIC" id="fig|272562.8.peg.1177"/>
<dbReference type="KEGG" id="cac:CA_C0968"/>
<keyword evidence="1" id="KW-0175">Coiled coil</keyword>
<feature type="coiled-coil region" evidence="1">
    <location>
        <begin position="34"/>
        <end position="82"/>
    </location>
</feature>
<dbReference type="OrthoDB" id="9979500at2"/>